<keyword evidence="1" id="KW-0732">Signal</keyword>
<feature type="signal peptide" evidence="1">
    <location>
        <begin position="1"/>
        <end position="23"/>
    </location>
</feature>
<dbReference type="GO" id="GO:0008237">
    <property type="term" value="F:metallopeptidase activity"/>
    <property type="evidence" value="ECO:0007669"/>
    <property type="project" value="InterPro"/>
</dbReference>
<dbReference type="Proteomes" id="UP001193920">
    <property type="component" value="Unassembled WGS sequence"/>
</dbReference>
<evidence type="ECO:0008006" key="3">
    <source>
        <dbReference type="Google" id="ProtNLM"/>
    </source>
</evidence>
<dbReference type="RefSeq" id="WP_323869614.1">
    <property type="nucleotide sequence ID" value="NZ_JACXBF010000486.1"/>
</dbReference>
<dbReference type="InterPro" id="IPR024079">
    <property type="entry name" value="MetalloPept_cat_dom_sf"/>
</dbReference>
<accession>A0AAW3YVZ3</accession>
<dbReference type="AlphaFoldDB" id="A0AAW3YVZ3"/>
<feature type="chain" id="PRO_5043823073" description="Peptidase M10 metallopeptidase domain-containing protein" evidence="1">
    <location>
        <begin position="24"/>
        <end position="354"/>
    </location>
</feature>
<dbReference type="SUPFAM" id="SSF55486">
    <property type="entry name" value="Metalloproteases ('zincins'), catalytic domain"/>
    <property type="match status" value="1"/>
</dbReference>
<name>A0AAW3YVZ3_9GAMM</name>
<reference evidence="2" key="1">
    <citation type="submission" date="2020-09" db="EMBL/GenBank/DDBJ databases">
        <authorList>
            <person name="Palma L."/>
            <person name="Caballero P."/>
            <person name="Berry C."/>
            <person name="Del Valle E."/>
        </authorList>
    </citation>
    <scope>NUCLEOTIDE SEQUENCE</scope>
    <source>
        <strain evidence="2">M</strain>
    </source>
</reference>
<dbReference type="EMBL" id="JACXBF010000486">
    <property type="protein sequence ID" value="MBD2802370.1"/>
    <property type="molecule type" value="Genomic_DNA"/>
</dbReference>
<protein>
    <recommendedName>
        <fullName evidence="3">Peptidase M10 metallopeptidase domain-containing protein</fullName>
    </recommendedName>
</protein>
<proteinExistence type="predicted"/>
<comment type="caution">
    <text evidence="2">The sequence shown here is derived from an EMBL/GenBank/DDBJ whole genome shotgun (WGS) entry which is preliminary data.</text>
</comment>
<organism evidence="2">
    <name type="scientific">Xenorhabdus szentirmaii</name>
    <dbReference type="NCBI Taxonomy" id="290112"/>
    <lineage>
        <taxon>Bacteria</taxon>
        <taxon>Pseudomonadati</taxon>
        <taxon>Pseudomonadota</taxon>
        <taxon>Gammaproteobacteria</taxon>
        <taxon>Enterobacterales</taxon>
        <taxon>Morganellaceae</taxon>
        <taxon>Xenorhabdus</taxon>
    </lineage>
</organism>
<gene>
    <name evidence="2" type="ORF">ID854_18475</name>
</gene>
<evidence type="ECO:0000256" key="1">
    <source>
        <dbReference type="SAM" id="SignalP"/>
    </source>
</evidence>
<reference evidence="2" key="2">
    <citation type="journal article" date="2024" name="Toxins">
        <title>Genome Sequence Analysis of Native Xenorhabdus Strains Isolated from Entomopathogenic Nematodes in Argentina.</title>
        <authorList>
            <person name="Palma L."/>
            <person name="Frizzo L."/>
            <person name="Kaiser S."/>
            <person name="Berry C."/>
            <person name="Caballero P."/>
            <person name="Bode H.B."/>
            <person name="Del Valle E.E."/>
        </authorList>
    </citation>
    <scope>NUCLEOTIDE SEQUENCE</scope>
    <source>
        <strain evidence="2">M</strain>
    </source>
</reference>
<sequence>MYNYMKMLMLFLLSAYCIPYSLAQTPTPSPIQEQLNVILNFVVFGVDRDNRRYSAIRNYGTELLYQIPDDLYIFYTYDRQTYRVNVTPLVEEAARYWNRFLSVRGFQIRRAYTGGRSNFIIRTIPNTQAQHLRVGDSGIPLAFTAAPNSVGLAAGRTILPDILSEPGMYITENRDISPETRRRIGIIFGNNLDTSFADMTYSMILHEFGHALGLAHPEIAWGTRANNIPLQSGAYYDVFYRTRRFIIVRGNNDNVAPIMLSDQMDYLSLLRLLHRDRFITREDIVASPNETRLLARFLGDECSFSGIQARTVLTQAIPHHSRFVEEQSPDCSELRTVFPIGEMMTPVYQMVLSD</sequence>
<evidence type="ECO:0000313" key="2">
    <source>
        <dbReference type="EMBL" id="MBD2802370.1"/>
    </source>
</evidence>
<dbReference type="Gene3D" id="3.40.390.10">
    <property type="entry name" value="Collagenase (Catalytic Domain)"/>
    <property type="match status" value="1"/>
</dbReference>